<evidence type="ECO:0000256" key="11">
    <source>
        <dbReference type="ARBA" id="ARBA00023201"/>
    </source>
</evidence>
<dbReference type="EMBL" id="CADEPM010000002">
    <property type="protein sequence ID" value="CAB3399406.1"/>
    <property type="molecule type" value="Genomic_DNA"/>
</dbReference>
<gene>
    <name evidence="16" type="ORF">CBOVIS_LOCUS2536</name>
</gene>
<keyword evidence="7" id="KW-0915">Sodium</keyword>
<comment type="subcellular location">
    <subcellularLocation>
        <location evidence="1">Membrane</location>
        <topology evidence="1">Multi-pass membrane protein</topology>
    </subcellularLocation>
</comment>
<protein>
    <submittedName>
        <fullName evidence="16">Uncharacterized protein</fullName>
    </submittedName>
</protein>
<dbReference type="Proteomes" id="UP000494206">
    <property type="component" value="Unassembled WGS sequence"/>
</dbReference>
<keyword evidence="17" id="KW-1185">Reference proteome</keyword>
<evidence type="ECO:0000256" key="8">
    <source>
        <dbReference type="ARBA" id="ARBA00023065"/>
    </source>
</evidence>
<evidence type="ECO:0000256" key="15">
    <source>
        <dbReference type="SAM" id="Phobius"/>
    </source>
</evidence>
<evidence type="ECO:0000256" key="14">
    <source>
        <dbReference type="SAM" id="MobiDB-lite"/>
    </source>
</evidence>
<dbReference type="InterPro" id="IPR001873">
    <property type="entry name" value="ENaC"/>
</dbReference>
<feature type="transmembrane region" description="Helical" evidence="15">
    <location>
        <begin position="64"/>
        <end position="89"/>
    </location>
</feature>
<keyword evidence="12 13" id="KW-0407">Ion channel</keyword>
<evidence type="ECO:0000313" key="16">
    <source>
        <dbReference type="EMBL" id="CAB3399406.1"/>
    </source>
</evidence>
<dbReference type="GO" id="GO:0005272">
    <property type="term" value="F:sodium channel activity"/>
    <property type="evidence" value="ECO:0007669"/>
    <property type="project" value="UniProtKB-KW"/>
</dbReference>
<evidence type="ECO:0000256" key="13">
    <source>
        <dbReference type="RuleBase" id="RU000679"/>
    </source>
</evidence>
<proteinExistence type="inferred from homology"/>
<keyword evidence="8 13" id="KW-0406">Ion transport</keyword>
<dbReference type="GO" id="GO:0016020">
    <property type="term" value="C:membrane"/>
    <property type="evidence" value="ECO:0007669"/>
    <property type="project" value="UniProtKB-SubCell"/>
</dbReference>
<keyword evidence="4 13" id="KW-0894">Sodium channel</keyword>
<keyword evidence="10" id="KW-0325">Glycoprotein</keyword>
<feature type="transmembrane region" description="Helical" evidence="15">
    <location>
        <begin position="295"/>
        <end position="316"/>
    </location>
</feature>
<comment type="caution">
    <text evidence="16">The sequence shown here is derived from an EMBL/GenBank/DDBJ whole genome shotgun (WGS) entry which is preliminary data.</text>
</comment>
<evidence type="ECO:0000256" key="10">
    <source>
        <dbReference type="ARBA" id="ARBA00023180"/>
    </source>
</evidence>
<evidence type="ECO:0000313" key="17">
    <source>
        <dbReference type="Proteomes" id="UP000494206"/>
    </source>
</evidence>
<evidence type="ECO:0000256" key="1">
    <source>
        <dbReference type="ARBA" id="ARBA00004141"/>
    </source>
</evidence>
<dbReference type="AlphaFoldDB" id="A0A8S1EH04"/>
<name>A0A8S1EH04_9PELO</name>
<evidence type="ECO:0000256" key="6">
    <source>
        <dbReference type="ARBA" id="ARBA00022989"/>
    </source>
</evidence>
<dbReference type="Gene3D" id="1.10.287.770">
    <property type="entry name" value="YojJ-like"/>
    <property type="match status" value="1"/>
</dbReference>
<accession>A0A8S1EH04</accession>
<keyword evidence="6 15" id="KW-1133">Transmembrane helix</keyword>
<keyword evidence="9 15" id="KW-0472">Membrane</keyword>
<comment type="similarity">
    <text evidence="2 13">Belongs to the amiloride-sensitive sodium channel (TC 1.A.6) family.</text>
</comment>
<evidence type="ECO:0000256" key="4">
    <source>
        <dbReference type="ARBA" id="ARBA00022461"/>
    </source>
</evidence>
<keyword evidence="5 13" id="KW-0812">Transmembrane</keyword>
<evidence type="ECO:0000256" key="5">
    <source>
        <dbReference type="ARBA" id="ARBA00022692"/>
    </source>
</evidence>
<evidence type="ECO:0000256" key="2">
    <source>
        <dbReference type="ARBA" id="ARBA00007193"/>
    </source>
</evidence>
<keyword evidence="3 13" id="KW-0813">Transport</keyword>
<evidence type="ECO:0000256" key="7">
    <source>
        <dbReference type="ARBA" id="ARBA00023053"/>
    </source>
</evidence>
<dbReference type="Pfam" id="PF00858">
    <property type="entry name" value="ASC"/>
    <property type="match status" value="1"/>
</dbReference>
<evidence type="ECO:0000256" key="12">
    <source>
        <dbReference type="ARBA" id="ARBA00023303"/>
    </source>
</evidence>
<evidence type="ECO:0000256" key="9">
    <source>
        <dbReference type="ARBA" id="ARBA00023136"/>
    </source>
</evidence>
<organism evidence="16 17">
    <name type="scientific">Caenorhabditis bovis</name>
    <dbReference type="NCBI Taxonomy" id="2654633"/>
    <lineage>
        <taxon>Eukaryota</taxon>
        <taxon>Metazoa</taxon>
        <taxon>Ecdysozoa</taxon>
        <taxon>Nematoda</taxon>
        <taxon>Chromadorea</taxon>
        <taxon>Rhabditida</taxon>
        <taxon>Rhabditina</taxon>
        <taxon>Rhabditomorpha</taxon>
        <taxon>Rhabditoidea</taxon>
        <taxon>Rhabditidae</taxon>
        <taxon>Peloderinae</taxon>
        <taxon>Caenorhabditis</taxon>
    </lineage>
</organism>
<evidence type="ECO:0000256" key="3">
    <source>
        <dbReference type="ARBA" id="ARBA00022448"/>
    </source>
</evidence>
<feature type="region of interest" description="Disordered" evidence="14">
    <location>
        <begin position="1"/>
        <end position="23"/>
    </location>
</feature>
<keyword evidence="11 13" id="KW-0739">Sodium transport</keyword>
<sequence length="375" mass="43628">MMESDDQVSESSSSATDSDSETDDDLNICNHYIRAGHEGCDEYTELTTFHGMIRVFNSKNWPSLIFWCLVVTTCLVFYMIVCGLMISTYSKQHSFQRKNSEKNAEQKFDVEICSKYLYNCPNSSNFFLSCHNENSKCINASFINHLKLENIPKSFFLKINRNPRKWYFKGNPGIHHRLRLKHIQIHRLNLVNSNCYDSWDSVPWIITSPNESYSLEECEIERRRLYGEIRDIQECYQCYPPCVEDKIEVIYSRTFVNKNSSVISMRSQSYITVVHEIRKTGIVDILSNLGGASSLFMGCSCITLLEMFIFLFKLVFHSLLSKDVGNNELAPEEDKRLTSRRRAIIGKDFQSYRQTRELNGLLLRLLQNAPDHQNK</sequence>
<reference evidence="16 17" key="1">
    <citation type="submission" date="2020-04" db="EMBL/GenBank/DDBJ databases">
        <authorList>
            <person name="Laetsch R D."/>
            <person name="Stevens L."/>
            <person name="Kumar S."/>
            <person name="Blaxter L. M."/>
        </authorList>
    </citation>
    <scope>NUCLEOTIDE SEQUENCE [LARGE SCALE GENOMIC DNA]</scope>
</reference>
<dbReference type="OrthoDB" id="5815085at2759"/>